<reference evidence="1 2" key="1">
    <citation type="submission" date="2016-10" db="EMBL/GenBank/DDBJ databases">
        <authorList>
            <person name="Varghese N."/>
            <person name="Submissions S."/>
        </authorList>
    </citation>
    <scope>NUCLEOTIDE SEQUENCE [LARGE SCALE GENOMIC DNA]</scope>
    <source>
        <strain evidence="1 2">CGMCC 1.6859</strain>
    </source>
</reference>
<dbReference type="EMBL" id="FMVC01000005">
    <property type="protein sequence ID" value="SCY77848.1"/>
    <property type="molecule type" value="Genomic_DNA"/>
</dbReference>
<sequence>MRVILIFFMFLSSAVRCISQESQIYSLSKKEKLSTEAYEVFRTNKFLNFKDKDSLIENIEGSVYKKTNLNTFFQYKKDWEKIQKEDTASYAKKDNAKYAYKNNAMIETYLEFGSYNVRKEIKTVYNPKSFVLFHEKKYFVGENYNRTESIVNEYDNQNRVIKTIKRTEYSKKENNEESIITAKYENNTVTISSKNGTIVCELISNKNLLEKESLLALPFDYYKYMEECYLEENAKCNEKYPRVKGNELKSITNIIHAKINKNNPNVVYRIDNGGLPFQTYLVNIRDEKEDYFLNHLILNVKDQELISKQLIATEADGEVPEDANYSAKSFVINKDLTISIFEMQFSKIYKKLNEGYKITPEGKIISSKTRSENRREANSWSGRYTFKRTNKDELVTSFSIDIKSLDDIAIVYIGDGEKPELYKNLKAENMAEDKIKIVFNKKYNELGIIYIQKNDKQYIISGESIANINPGNDEYPLKKGNF</sequence>
<evidence type="ECO:0000313" key="1">
    <source>
        <dbReference type="EMBL" id="SCY77848.1"/>
    </source>
</evidence>
<dbReference type="RefSeq" id="WP_211516885.1">
    <property type="nucleotide sequence ID" value="NZ_FMVC01000005.1"/>
</dbReference>
<gene>
    <name evidence="1" type="ORF">SAMN02927916_3336</name>
</gene>
<keyword evidence="2" id="KW-1185">Reference proteome</keyword>
<evidence type="ECO:0000313" key="2">
    <source>
        <dbReference type="Proteomes" id="UP000199307"/>
    </source>
</evidence>
<organism evidence="1 2">
    <name type="scientific">Flavobacterium anhuiense</name>
    <dbReference type="NCBI Taxonomy" id="459526"/>
    <lineage>
        <taxon>Bacteria</taxon>
        <taxon>Pseudomonadati</taxon>
        <taxon>Bacteroidota</taxon>
        <taxon>Flavobacteriia</taxon>
        <taxon>Flavobacteriales</taxon>
        <taxon>Flavobacteriaceae</taxon>
        <taxon>Flavobacterium</taxon>
    </lineage>
</organism>
<dbReference type="Proteomes" id="UP000199307">
    <property type="component" value="Unassembled WGS sequence"/>
</dbReference>
<protein>
    <recommendedName>
        <fullName evidence="3">Lipoprotein</fullName>
    </recommendedName>
</protein>
<comment type="caution">
    <text evidence="1">The sequence shown here is derived from an EMBL/GenBank/DDBJ whole genome shotgun (WGS) entry which is preliminary data.</text>
</comment>
<evidence type="ECO:0008006" key="3">
    <source>
        <dbReference type="Google" id="ProtNLM"/>
    </source>
</evidence>
<name>A0ABY0LY02_9FLAO</name>
<proteinExistence type="predicted"/>
<accession>A0ABY0LY02</accession>